<feature type="non-terminal residue" evidence="1">
    <location>
        <position position="507"/>
    </location>
</feature>
<dbReference type="Pfam" id="PF08811">
    <property type="entry name" value="DUF1800"/>
    <property type="match status" value="1"/>
</dbReference>
<evidence type="ECO:0008006" key="2">
    <source>
        <dbReference type="Google" id="ProtNLM"/>
    </source>
</evidence>
<evidence type="ECO:0000313" key="1">
    <source>
        <dbReference type="EMBL" id="SVB41153.1"/>
    </source>
</evidence>
<dbReference type="InterPro" id="IPR014917">
    <property type="entry name" value="DUF1800"/>
</dbReference>
<dbReference type="AlphaFoldDB" id="A0A382DU06"/>
<protein>
    <recommendedName>
        <fullName evidence="2">DUF1800 domain-containing protein</fullName>
    </recommendedName>
</protein>
<proteinExistence type="predicted"/>
<dbReference type="EMBL" id="UINC01040786">
    <property type="protein sequence ID" value="SVB41153.1"/>
    <property type="molecule type" value="Genomic_DNA"/>
</dbReference>
<reference evidence="1" key="1">
    <citation type="submission" date="2018-05" db="EMBL/GenBank/DDBJ databases">
        <authorList>
            <person name="Lanie J.A."/>
            <person name="Ng W.-L."/>
            <person name="Kazmierczak K.M."/>
            <person name="Andrzejewski T.M."/>
            <person name="Davidsen T.M."/>
            <person name="Wayne K.J."/>
            <person name="Tettelin H."/>
            <person name="Glass J.I."/>
            <person name="Rusch D."/>
            <person name="Podicherti R."/>
            <person name="Tsui H.-C.T."/>
            <person name="Winkler M.E."/>
        </authorList>
    </citation>
    <scope>NUCLEOTIDE SEQUENCE</scope>
</reference>
<name>A0A382DU06_9ZZZZ</name>
<sequence>MTIRPHVFSVTTGAAITLVLAGHVLSANSNDWSPGPASWKGDLTAIAAADWNYDRAEHLLGRAGFSGTPEEIRGLASLTPEEAVRSLVDYEGIPNDHLQVFEHSGFWDESLANFPPSRPAATELAMDQGESMGIRVKPEHVNRHMQPISDRFFYWLRATQLETRRVGYWWAERMLDTDRPLQEKMALFWHGHFATAQNKIRDYRKMLLQIETFERHAAGNFGELLVAVAQDPGMLYYLDAGVNVKGAANENFAREVMELFSMGVGNYTERDVREAARAFTGWNFDNLDFVVNASQHDDGEKTFLGRTGNFDGVDVLDIILEQPVTAEYIAGKLYRFFARDDLPETLQKELGAIFRDNDYELRPLLTAIFLSRDFYSEATYGAHIKGPVEHVIAMLKQLGAEDVPGVPDFNSTTIALGQHLLNPPSVAGWAQGQSWITPAMLQERGNVAFDYLFPNVIAFRDPNFLSRGGDGTVGERLRNGQNFTTAIALEDETAEMTAFNMANRERD</sequence>
<organism evidence="1">
    <name type="scientific">marine metagenome</name>
    <dbReference type="NCBI Taxonomy" id="408172"/>
    <lineage>
        <taxon>unclassified sequences</taxon>
        <taxon>metagenomes</taxon>
        <taxon>ecological metagenomes</taxon>
    </lineage>
</organism>
<accession>A0A382DU06</accession>
<gene>
    <name evidence="1" type="ORF">METZ01_LOCUS194007</name>
</gene>